<keyword evidence="4 10" id="KW-0812">Transmembrane</keyword>
<comment type="subcellular location">
    <subcellularLocation>
        <location evidence="1">Mitochondrion membrane</location>
        <topology evidence="1">Multi-pass membrane protein</topology>
    </subcellularLocation>
</comment>
<evidence type="ECO:0000256" key="5">
    <source>
        <dbReference type="ARBA" id="ARBA00022737"/>
    </source>
</evidence>
<keyword evidence="9 10" id="KW-0472">Membrane</keyword>
<keyword evidence="5" id="KW-0677">Repeat</keyword>
<evidence type="ECO:0000313" key="12">
    <source>
        <dbReference type="EMBL" id="KAF2482130.1"/>
    </source>
</evidence>
<dbReference type="Gene3D" id="1.50.40.10">
    <property type="entry name" value="Mitochondrial carrier domain"/>
    <property type="match status" value="1"/>
</dbReference>
<evidence type="ECO:0000256" key="7">
    <source>
        <dbReference type="ARBA" id="ARBA00022989"/>
    </source>
</evidence>
<feature type="repeat" description="Solcar" evidence="10">
    <location>
        <begin position="110"/>
        <end position="197"/>
    </location>
</feature>
<dbReference type="InterPro" id="IPR023395">
    <property type="entry name" value="MCP_dom_sf"/>
</dbReference>
<accession>A0A6A6PPU5</accession>
<organism evidence="12 13">
    <name type="scientific">Neohortaea acidophila</name>
    <dbReference type="NCBI Taxonomy" id="245834"/>
    <lineage>
        <taxon>Eukaryota</taxon>
        <taxon>Fungi</taxon>
        <taxon>Dikarya</taxon>
        <taxon>Ascomycota</taxon>
        <taxon>Pezizomycotina</taxon>
        <taxon>Dothideomycetes</taxon>
        <taxon>Dothideomycetidae</taxon>
        <taxon>Mycosphaerellales</taxon>
        <taxon>Teratosphaeriaceae</taxon>
        <taxon>Neohortaea</taxon>
    </lineage>
</organism>
<name>A0A6A6PPU5_9PEZI</name>
<dbReference type="PANTHER" id="PTHR45624:SF26">
    <property type="entry name" value="CARRIER PROTEIN, PUTATIVE (AFU_ORTHOLOGUE AFUA_1G07710)-RELATED"/>
    <property type="match status" value="1"/>
</dbReference>
<keyword evidence="3 11" id="KW-0813">Transport</keyword>
<dbReference type="InterPro" id="IPR018108">
    <property type="entry name" value="MCP_transmembrane"/>
</dbReference>
<dbReference type="InterPro" id="IPR050567">
    <property type="entry name" value="Mitochondrial_Carrier"/>
</dbReference>
<evidence type="ECO:0000313" key="13">
    <source>
        <dbReference type="Proteomes" id="UP000799767"/>
    </source>
</evidence>
<dbReference type="GO" id="GO:0031966">
    <property type="term" value="C:mitochondrial membrane"/>
    <property type="evidence" value="ECO:0007669"/>
    <property type="project" value="UniProtKB-SubCell"/>
</dbReference>
<dbReference type="OrthoDB" id="3364892at2759"/>
<comment type="similarity">
    <text evidence="2 11">Belongs to the mitochondrial carrier (TC 2.A.29) family.</text>
</comment>
<keyword evidence="13" id="KW-1185">Reference proteome</keyword>
<evidence type="ECO:0000256" key="4">
    <source>
        <dbReference type="ARBA" id="ARBA00022692"/>
    </source>
</evidence>
<protein>
    <submittedName>
        <fullName evidence="12">Mitochondrial carrier protein-like protein</fullName>
    </submittedName>
</protein>
<dbReference type="GO" id="GO:0022857">
    <property type="term" value="F:transmembrane transporter activity"/>
    <property type="evidence" value="ECO:0007669"/>
    <property type="project" value="TreeGrafter"/>
</dbReference>
<dbReference type="RefSeq" id="XP_033588700.1">
    <property type="nucleotide sequence ID" value="XM_033735562.1"/>
</dbReference>
<reference evidence="12" key="1">
    <citation type="journal article" date="2020" name="Stud. Mycol.">
        <title>101 Dothideomycetes genomes: a test case for predicting lifestyles and emergence of pathogens.</title>
        <authorList>
            <person name="Haridas S."/>
            <person name="Albert R."/>
            <person name="Binder M."/>
            <person name="Bloem J."/>
            <person name="Labutti K."/>
            <person name="Salamov A."/>
            <person name="Andreopoulos B."/>
            <person name="Baker S."/>
            <person name="Barry K."/>
            <person name="Bills G."/>
            <person name="Bluhm B."/>
            <person name="Cannon C."/>
            <person name="Castanera R."/>
            <person name="Culley D."/>
            <person name="Daum C."/>
            <person name="Ezra D."/>
            <person name="Gonzalez J."/>
            <person name="Henrissat B."/>
            <person name="Kuo A."/>
            <person name="Liang C."/>
            <person name="Lipzen A."/>
            <person name="Lutzoni F."/>
            <person name="Magnuson J."/>
            <person name="Mondo S."/>
            <person name="Nolan M."/>
            <person name="Ohm R."/>
            <person name="Pangilinan J."/>
            <person name="Park H.-J."/>
            <person name="Ramirez L."/>
            <person name="Alfaro M."/>
            <person name="Sun H."/>
            <person name="Tritt A."/>
            <person name="Yoshinaga Y."/>
            <person name="Zwiers L.-H."/>
            <person name="Turgeon B."/>
            <person name="Goodwin S."/>
            <person name="Spatafora J."/>
            <person name="Crous P."/>
            <person name="Grigoriev I."/>
        </authorList>
    </citation>
    <scope>NUCLEOTIDE SEQUENCE</scope>
    <source>
        <strain evidence="12">CBS 113389</strain>
    </source>
</reference>
<dbReference type="GeneID" id="54476564"/>
<dbReference type="EMBL" id="MU001637">
    <property type="protein sequence ID" value="KAF2482130.1"/>
    <property type="molecule type" value="Genomic_DNA"/>
</dbReference>
<sequence length="369" mass="41843">MRALSARMFAFYFRAPVKAFFRARVDYMGYARAINPRVQAGENWSWRLTSPAILAHAVKTHGWGFIPNQLLPPLLANTAVGAVLYTSYLNVLGLLHEPSSRPTKRVYPPPPISTAFSAGFIAGSIQSLIAAPLDALQVRFQAAEMMEGKYRNMWHYALDKTRDIGPRGVFAGWTLSFVRDAFGFGVFFAAFEYVKGQCFYGFVSNVYGFYDKLSLFQQNRIEAQENYRGRRPEIKPHYMLEPTFLLLAGAAASISQSTIQHPITRIQDVHYGRLEWIDSHSASIPRTSRLNTLKLYASAYRKTFKECAALGRRAGGLRRWLYADFLLGTLRQVPSTSAGLIVFEILRRKYSKDEEVVRIHKDGYDILLV</sequence>
<dbReference type="PROSITE" id="PS50920">
    <property type="entry name" value="SOLCAR"/>
    <property type="match status" value="1"/>
</dbReference>
<keyword evidence="8" id="KW-0496">Mitochondrion</keyword>
<evidence type="ECO:0000256" key="6">
    <source>
        <dbReference type="ARBA" id="ARBA00022792"/>
    </source>
</evidence>
<keyword evidence="7" id="KW-1133">Transmembrane helix</keyword>
<dbReference type="PANTHER" id="PTHR45624">
    <property type="entry name" value="MITOCHONDRIAL BASIC AMINO ACIDS TRANSPORTER-RELATED"/>
    <property type="match status" value="1"/>
</dbReference>
<dbReference type="Proteomes" id="UP000799767">
    <property type="component" value="Unassembled WGS sequence"/>
</dbReference>
<evidence type="ECO:0000256" key="1">
    <source>
        <dbReference type="ARBA" id="ARBA00004225"/>
    </source>
</evidence>
<dbReference type="Pfam" id="PF00153">
    <property type="entry name" value="Mito_carr"/>
    <property type="match status" value="1"/>
</dbReference>
<evidence type="ECO:0000256" key="10">
    <source>
        <dbReference type="PROSITE-ProRule" id="PRU00282"/>
    </source>
</evidence>
<evidence type="ECO:0000256" key="2">
    <source>
        <dbReference type="ARBA" id="ARBA00006375"/>
    </source>
</evidence>
<dbReference type="AlphaFoldDB" id="A0A6A6PPU5"/>
<proteinExistence type="inferred from homology"/>
<evidence type="ECO:0000256" key="11">
    <source>
        <dbReference type="RuleBase" id="RU000488"/>
    </source>
</evidence>
<gene>
    <name evidence="12" type="ORF">BDY17DRAFT_311705</name>
</gene>
<dbReference type="SUPFAM" id="SSF103506">
    <property type="entry name" value="Mitochondrial carrier"/>
    <property type="match status" value="1"/>
</dbReference>
<evidence type="ECO:0000256" key="8">
    <source>
        <dbReference type="ARBA" id="ARBA00023128"/>
    </source>
</evidence>
<keyword evidence="6" id="KW-0999">Mitochondrion inner membrane</keyword>
<evidence type="ECO:0000256" key="9">
    <source>
        <dbReference type="ARBA" id="ARBA00023136"/>
    </source>
</evidence>
<evidence type="ECO:0000256" key="3">
    <source>
        <dbReference type="ARBA" id="ARBA00022448"/>
    </source>
</evidence>